<dbReference type="Proteomes" id="UP001165396">
    <property type="component" value="Unassembled WGS sequence"/>
</dbReference>
<feature type="region of interest" description="Disordered" evidence="1">
    <location>
        <begin position="1"/>
        <end position="26"/>
    </location>
</feature>
<organism evidence="2 3">
    <name type="scientific">Pseudosulfitobacter koreensis</name>
    <dbReference type="NCBI Taxonomy" id="2968472"/>
    <lineage>
        <taxon>Bacteria</taxon>
        <taxon>Pseudomonadati</taxon>
        <taxon>Pseudomonadota</taxon>
        <taxon>Alphaproteobacteria</taxon>
        <taxon>Rhodobacterales</taxon>
        <taxon>Roseobacteraceae</taxon>
        <taxon>Pseudosulfitobacter</taxon>
    </lineage>
</organism>
<proteinExistence type="predicted"/>
<protein>
    <submittedName>
        <fullName evidence="2">Uncharacterized protein</fullName>
    </submittedName>
</protein>
<reference evidence="2" key="1">
    <citation type="submission" date="2022-07" db="EMBL/GenBank/DDBJ databases">
        <title>Pseudosulfitobacter sp. strain AP-MA-4, whole genome sequence.</title>
        <authorList>
            <person name="Jiang Y."/>
        </authorList>
    </citation>
    <scope>NUCLEOTIDE SEQUENCE</scope>
    <source>
        <strain evidence="2">AP-MA-4</strain>
    </source>
</reference>
<name>A0ABT1YWN7_9RHOB</name>
<evidence type="ECO:0000256" key="1">
    <source>
        <dbReference type="SAM" id="MobiDB-lite"/>
    </source>
</evidence>
<dbReference type="RefSeq" id="WP_258292919.1">
    <property type="nucleotide sequence ID" value="NZ_JANKJG010000001.1"/>
</dbReference>
<keyword evidence="3" id="KW-1185">Reference proteome</keyword>
<accession>A0ABT1YWN7</accession>
<gene>
    <name evidence="2" type="ORF">NTA49_01715</name>
</gene>
<comment type="caution">
    <text evidence="2">The sequence shown here is derived from an EMBL/GenBank/DDBJ whole genome shotgun (WGS) entry which is preliminary data.</text>
</comment>
<evidence type="ECO:0000313" key="2">
    <source>
        <dbReference type="EMBL" id="MCR8825246.1"/>
    </source>
</evidence>
<evidence type="ECO:0000313" key="3">
    <source>
        <dbReference type="Proteomes" id="UP001165396"/>
    </source>
</evidence>
<dbReference type="EMBL" id="JANKJG010000001">
    <property type="protein sequence ID" value="MCR8825246.1"/>
    <property type="molecule type" value="Genomic_DNA"/>
</dbReference>
<sequence>MAHLTSPPEPLDEKEPTEAPQSGEVLPLPFLDLNTVVKTVRMLRGMSDQRMLDNFNRRVETSD</sequence>